<dbReference type="Gene3D" id="1.10.472.80">
    <property type="entry name" value="Ypt/Rab-GAP domain of gyp1p, domain 3"/>
    <property type="match status" value="1"/>
</dbReference>
<proteinExistence type="predicted"/>
<dbReference type="PROSITE" id="PS50086">
    <property type="entry name" value="TBC_RABGAP"/>
    <property type="match status" value="1"/>
</dbReference>
<feature type="compositionally biased region" description="Low complexity" evidence="2">
    <location>
        <begin position="127"/>
        <end position="141"/>
    </location>
</feature>
<dbReference type="PANTHER" id="PTHR22957">
    <property type="entry name" value="TBC1 DOMAIN FAMILY MEMBER GTPASE-ACTIVATING PROTEIN"/>
    <property type="match status" value="1"/>
</dbReference>
<feature type="domain" description="Rab-GAP TBC" evidence="3">
    <location>
        <begin position="427"/>
        <end position="638"/>
    </location>
</feature>
<dbReference type="Proteomes" id="UP000054815">
    <property type="component" value="Unassembled WGS sequence"/>
</dbReference>
<dbReference type="Gene3D" id="1.10.8.270">
    <property type="entry name" value="putative rabgap domain of human tbc1 domain family member 14 like domains"/>
    <property type="match status" value="1"/>
</dbReference>
<dbReference type="InterPro" id="IPR000195">
    <property type="entry name" value="Rab-GAP-TBC_dom"/>
</dbReference>
<feature type="compositionally biased region" description="Polar residues" evidence="2">
    <location>
        <begin position="183"/>
        <end position="205"/>
    </location>
</feature>
<evidence type="ECO:0000256" key="2">
    <source>
        <dbReference type="SAM" id="MobiDB-lite"/>
    </source>
</evidence>
<evidence type="ECO:0000256" key="1">
    <source>
        <dbReference type="ARBA" id="ARBA00022468"/>
    </source>
</evidence>
<protein>
    <submittedName>
        <fullName evidence="4">TBC1 domain family member 16</fullName>
    </submittedName>
</protein>
<dbReference type="STRING" id="6337.A0A0V0YF15"/>
<accession>A0A0V0YF15</accession>
<dbReference type="InterPro" id="IPR035969">
    <property type="entry name" value="Rab-GAP_TBC_sf"/>
</dbReference>
<dbReference type="EMBL" id="JYDU01000021">
    <property type="protein sequence ID" value="KRX98530.1"/>
    <property type="molecule type" value="Genomic_DNA"/>
</dbReference>
<dbReference type="GO" id="GO:0005769">
    <property type="term" value="C:early endosome"/>
    <property type="evidence" value="ECO:0007669"/>
    <property type="project" value="TreeGrafter"/>
</dbReference>
<sequence length="748" mass="86216">MPIEVQKFGELLKKASEKATDVLHSLKFFEANKFFAKDGDLVYTKNNVCVHTVTATNEVEHCPGYFTLSSQKNEVSGCTLILQWCPNTSLEKYPGRLNTLTPQGGQNNEQHSEERIKLRHLRDNLNRNKLSSSDSSYSLSKESTEFRETSVSSDICIDQSVIKSNGEKRSGKANSSKMDDSAQENCLSSPSSANQRSIANNTPSTSDEEPDYLQEQEELKREDSSSPYSSSSEITEDVSFREESLYTKPLLMSIKNFEEINRPAEKFAMEHNMIIPEEDLADTKDTDEENSTPMEKPNSHLFAVDLGAMKVLRVFFSSADGTCGQLVIANHASQYKIFYFHNGGLDKLVKVFEQWNVLRSKANKFYENSMNTNYFQFFVVRPQLKKLEQHPEEGLYDKVTWEFWRNCINADKIVDEELIKKAIFFCGIEPSLRREAWTFLLGVYPWDSTREQREHIRNDLFIEYQNIRKQRVKKHISQAHKNWKSIELSVQKDVIRTDRDKLFYNGDENPNLEIMRNILLNYAIFNPQIGYVQGMSDLLSPLLYIIQEEVSTFWCFVGLIQRSIYKNSSRSSLCMENSLERLVDLLQLMDVELYNYLKSLGNDALQLLFAHRWLLLWFKREFENDDALFIWEAGWTGYGTNYFHLFVALAIMTIYGENVISEKMTHDEVLLHFNSLSMQMDVHTILSKARGLLYQFRRKETIPCTLADMCDTGLSTSWDSISQPKIVCTGLHQSASQCPFAEAMDSSS</sequence>
<feature type="region of interest" description="Disordered" evidence="2">
    <location>
        <begin position="120"/>
        <end position="143"/>
    </location>
</feature>
<evidence type="ECO:0000313" key="4">
    <source>
        <dbReference type="EMBL" id="KRX98530.1"/>
    </source>
</evidence>
<dbReference type="FunFam" id="1.10.472.80:FF:000020">
    <property type="entry name" value="TBC1 domain family, member 16"/>
    <property type="match status" value="1"/>
</dbReference>
<organism evidence="4 5">
    <name type="scientific">Trichinella pseudospiralis</name>
    <name type="common">Parasitic roundworm</name>
    <dbReference type="NCBI Taxonomy" id="6337"/>
    <lineage>
        <taxon>Eukaryota</taxon>
        <taxon>Metazoa</taxon>
        <taxon>Ecdysozoa</taxon>
        <taxon>Nematoda</taxon>
        <taxon>Enoplea</taxon>
        <taxon>Dorylaimia</taxon>
        <taxon>Trichinellida</taxon>
        <taxon>Trichinellidae</taxon>
        <taxon>Trichinella</taxon>
    </lineage>
</organism>
<dbReference type="AlphaFoldDB" id="A0A0V0YF15"/>
<reference evidence="4 5" key="1">
    <citation type="submission" date="2015-01" db="EMBL/GenBank/DDBJ databases">
        <title>Evolution of Trichinella species and genotypes.</title>
        <authorList>
            <person name="Korhonen P.K."/>
            <person name="Edoardo P."/>
            <person name="Giuseppe L.R."/>
            <person name="Gasser R.B."/>
        </authorList>
    </citation>
    <scope>NUCLEOTIDE SEQUENCE [LARGE SCALE GENOMIC DNA]</scope>
    <source>
        <strain evidence="4">ISS141</strain>
    </source>
</reference>
<feature type="compositionally biased region" description="Acidic residues" evidence="2">
    <location>
        <begin position="206"/>
        <end position="216"/>
    </location>
</feature>
<dbReference type="PANTHER" id="PTHR22957:SF547">
    <property type="entry name" value="TBC1 DOMAIN FAMILY MEMBER 16"/>
    <property type="match status" value="1"/>
</dbReference>
<dbReference type="GO" id="GO:0005096">
    <property type="term" value="F:GTPase activator activity"/>
    <property type="evidence" value="ECO:0007669"/>
    <property type="project" value="UniProtKB-KW"/>
</dbReference>
<dbReference type="SUPFAM" id="SSF47923">
    <property type="entry name" value="Ypt/Rab-GAP domain of gyp1p"/>
    <property type="match status" value="2"/>
</dbReference>
<dbReference type="SMART" id="SM00164">
    <property type="entry name" value="TBC"/>
    <property type="match status" value="1"/>
</dbReference>
<keyword evidence="1" id="KW-0343">GTPase activation</keyword>
<feature type="region of interest" description="Disordered" evidence="2">
    <location>
        <begin position="162"/>
        <end position="239"/>
    </location>
</feature>
<name>A0A0V0YF15_TRIPS</name>
<comment type="caution">
    <text evidence="4">The sequence shown here is derived from an EMBL/GenBank/DDBJ whole genome shotgun (WGS) entry which is preliminary data.</text>
</comment>
<evidence type="ECO:0000313" key="5">
    <source>
        <dbReference type="Proteomes" id="UP000054815"/>
    </source>
</evidence>
<evidence type="ECO:0000259" key="3">
    <source>
        <dbReference type="PROSITE" id="PS50086"/>
    </source>
</evidence>
<dbReference type="Gene3D" id="2.30.29.230">
    <property type="match status" value="1"/>
</dbReference>
<dbReference type="Pfam" id="PF00566">
    <property type="entry name" value="RabGAP-TBC"/>
    <property type="match status" value="1"/>
</dbReference>
<gene>
    <name evidence="4" type="primary">TBC1D16</name>
    <name evidence="4" type="ORF">T4E_7364</name>
</gene>